<feature type="region of interest" description="Disordered" evidence="1">
    <location>
        <begin position="142"/>
        <end position="162"/>
    </location>
</feature>
<dbReference type="EMBL" id="BT147097">
    <property type="protein sequence ID" value="AFK46891.1"/>
    <property type="molecule type" value="mRNA"/>
</dbReference>
<sequence length="162" mass="18491">MSPYGESKGIGMSARGLMMKLPKPTSCSLKMQGRKVEKAPNLILDLKLVSPVPFRWNGTICAKNTILPRSPPLLNPRPMKEEALIQFVPDIDNNVVVCGYIDNRTWKLVVDSNDLLRNSKRRCSDVRNLELELKCWIRSGREGEKQGNAEEKEEEERCRRSH</sequence>
<reference evidence="2" key="1">
    <citation type="submission" date="2012-05" db="EMBL/GenBank/DDBJ databases">
        <authorList>
            <person name="Krishnakumar V."/>
            <person name="Cheung F."/>
            <person name="Xiao Y."/>
            <person name="Chan A."/>
            <person name="Moskal W.A."/>
            <person name="Town C.D."/>
        </authorList>
    </citation>
    <scope>NUCLEOTIDE SEQUENCE</scope>
</reference>
<accession>I3T2Z9</accession>
<name>I3T2Z9_LOTJA</name>
<dbReference type="AlphaFoldDB" id="I3T2Z9"/>
<evidence type="ECO:0000256" key="1">
    <source>
        <dbReference type="SAM" id="MobiDB-lite"/>
    </source>
</evidence>
<organism evidence="2">
    <name type="scientific">Lotus japonicus</name>
    <name type="common">Lotus corniculatus var. japonicus</name>
    <dbReference type="NCBI Taxonomy" id="34305"/>
    <lineage>
        <taxon>Eukaryota</taxon>
        <taxon>Viridiplantae</taxon>
        <taxon>Streptophyta</taxon>
        <taxon>Embryophyta</taxon>
        <taxon>Tracheophyta</taxon>
        <taxon>Spermatophyta</taxon>
        <taxon>Magnoliopsida</taxon>
        <taxon>eudicotyledons</taxon>
        <taxon>Gunneridae</taxon>
        <taxon>Pentapetalae</taxon>
        <taxon>rosids</taxon>
        <taxon>fabids</taxon>
        <taxon>Fabales</taxon>
        <taxon>Fabaceae</taxon>
        <taxon>Papilionoideae</taxon>
        <taxon>50 kb inversion clade</taxon>
        <taxon>NPAAA clade</taxon>
        <taxon>Hologalegina</taxon>
        <taxon>robinioid clade</taxon>
        <taxon>Loteae</taxon>
        <taxon>Lotus</taxon>
    </lineage>
</organism>
<protein>
    <submittedName>
        <fullName evidence="2">Uncharacterized protein</fullName>
    </submittedName>
</protein>
<proteinExistence type="evidence at transcript level"/>
<evidence type="ECO:0000313" key="2">
    <source>
        <dbReference type="EMBL" id="AFK46891.1"/>
    </source>
</evidence>